<dbReference type="GeneID" id="96781349"/>
<sequence length="151" mass="17364">MKTKTILAFLLLVIMGCGQHKNDQDKLKKLPFSLLFQGNLMAIDNESKEIVTITSQKHFEGWIKSLNFNEKDKLLTKKVDFSKYQILVVFDVIRYYFPSSISVVEIHKHENYILVHTKSELKGLAPAINRGFCIIQIPKITQNITVKKGIL</sequence>
<dbReference type="EMBL" id="CP022378">
    <property type="protein sequence ID" value="ATA68225.1"/>
    <property type="molecule type" value="Genomic_DNA"/>
</dbReference>
<dbReference type="RefSeq" id="WP_098028860.1">
    <property type="nucleotide sequence ID" value="NZ_CP022378.1"/>
</dbReference>
<organism evidence="1 2">
    <name type="scientific">Capnocytophaga cynodegmi</name>
    <dbReference type="NCBI Taxonomy" id="28189"/>
    <lineage>
        <taxon>Bacteria</taxon>
        <taxon>Pseudomonadati</taxon>
        <taxon>Bacteroidota</taxon>
        <taxon>Flavobacteriia</taxon>
        <taxon>Flavobacteriales</taxon>
        <taxon>Flavobacteriaceae</taxon>
        <taxon>Capnocytophaga</taxon>
    </lineage>
</organism>
<gene>
    <name evidence="1" type="ORF">CGC48_06020</name>
</gene>
<dbReference type="PROSITE" id="PS51257">
    <property type="entry name" value="PROKAR_LIPOPROTEIN"/>
    <property type="match status" value="1"/>
</dbReference>
<evidence type="ECO:0000313" key="1">
    <source>
        <dbReference type="EMBL" id="ATA68225.1"/>
    </source>
</evidence>
<evidence type="ECO:0008006" key="3">
    <source>
        <dbReference type="Google" id="ProtNLM"/>
    </source>
</evidence>
<accession>A0A250E902</accession>
<reference evidence="1 2" key="1">
    <citation type="journal article" date="2017" name="Genome Announc.">
        <title>Twelve Complete Reference Genomes of Clinical Isolates in the Capnocytophaga Genus.</title>
        <authorList>
            <person name="Villarma A."/>
            <person name="Gulvik C.A."/>
            <person name="Rowe L.A."/>
            <person name="Sheth M."/>
            <person name="Juieng P."/>
            <person name="Nicholson A.C."/>
            <person name="Loparev V.N."/>
            <person name="McQuiston J.R."/>
        </authorList>
    </citation>
    <scope>NUCLEOTIDE SEQUENCE [LARGE SCALE GENOMIC DNA]</scope>
    <source>
        <strain evidence="1 2">G7591</strain>
    </source>
</reference>
<dbReference type="Proteomes" id="UP000242855">
    <property type="component" value="Chromosome"/>
</dbReference>
<protein>
    <recommendedName>
        <fullName evidence="3">Lipoprotein</fullName>
    </recommendedName>
</protein>
<proteinExistence type="predicted"/>
<evidence type="ECO:0000313" key="2">
    <source>
        <dbReference type="Proteomes" id="UP000242855"/>
    </source>
</evidence>
<dbReference type="AlphaFoldDB" id="A0A250E902"/>
<name>A0A250E902_9FLAO</name>
<dbReference type="KEGG" id="ccyn:CGC48_06020"/>